<keyword evidence="5" id="KW-0812">Transmembrane</keyword>
<dbReference type="Gene3D" id="2.40.170.20">
    <property type="entry name" value="TonB-dependent receptor, beta-barrel domain"/>
    <property type="match status" value="1"/>
</dbReference>
<dbReference type="InterPro" id="IPR036942">
    <property type="entry name" value="Beta-barrel_TonB_sf"/>
</dbReference>
<evidence type="ECO:0000256" key="1">
    <source>
        <dbReference type="ARBA" id="ARBA00004571"/>
    </source>
</evidence>
<evidence type="ECO:0000313" key="12">
    <source>
        <dbReference type="EMBL" id="MBD5779513.1"/>
    </source>
</evidence>
<evidence type="ECO:0000256" key="11">
    <source>
        <dbReference type="SAM" id="SignalP"/>
    </source>
</evidence>
<evidence type="ECO:0000256" key="3">
    <source>
        <dbReference type="ARBA" id="ARBA00022452"/>
    </source>
</evidence>
<dbReference type="Gene3D" id="2.170.130.10">
    <property type="entry name" value="TonB-dependent receptor, plug domain"/>
    <property type="match status" value="1"/>
</dbReference>
<proteinExistence type="predicted"/>
<protein>
    <recommendedName>
        <fullName evidence="14">TonB-dependent receptor plug domain-containing protein</fullName>
    </recommendedName>
</protein>
<dbReference type="RefSeq" id="WP_191616653.1">
    <property type="nucleotide sequence ID" value="NZ_JACYFG010000009.1"/>
</dbReference>
<evidence type="ECO:0000256" key="9">
    <source>
        <dbReference type="ARBA" id="ARBA00023136"/>
    </source>
</evidence>
<keyword evidence="6" id="KW-0408">Iron</keyword>
<evidence type="ECO:0000256" key="10">
    <source>
        <dbReference type="ARBA" id="ARBA00023237"/>
    </source>
</evidence>
<dbReference type="SUPFAM" id="SSF56935">
    <property type="entry name" value="Porins"/>
    <property type="match status" value="1"/>
</dbReference>
<dbReference type="GO" id="GO:0009279">
    <property type="term" value="C:cell outer membrane"/>
    <property type="evidence" value="ECO:0007669"/>
    <property type="project" value="UniProtKB-SubCell"/>
</dbReference>
<evidence type="ECO:0000256" key="5">
    <source>
        <dbReference type="ARBA" id="ARBA00022692"/>
    </source>
</evidence>
<feature type="signal peptide" evidence="11">
    <location>
        <begin position="1"/>
        <end position="43"/>
    </location>
</feature>
<keyword evidence="7" id="KW-0406">Ion transport</keyword>
<evidence type="ECO:0000313" key="13">
    <source>
        <dbReference type="Proteomes" id="UP000622317"/>
    </source>
</evidence>
<name>A0A927F6V0_9BACT</name>
<feature type="chain" id="PRO_5036850817" description="TonB-dependent receptor plug domain-containing protein" evidence="11">
    <location>
        <begin position="44"/>
        <end position="1186"/>
    </location>
</feature>
<keyword evidence="3" id="KW-1134">Transmembrane beta strand</keyword>
<evidence type="ECO:0008006" key="14">
    <source>
        <dbReference type="Google" id="ProtNLM"/>
    </source>
</evidence>
<dbReference type="InterPro" id="IPR039426">
    <property type="entry name" value="TonB-dep_rcpt-like"/>
</dbReference>
<dbReference type="PANTHER" id="PTHR32552:SF81">
    <property type="entry name" value="TONB-DEPENDENT OUTER MEMBRANE RECEPTOR"/>
    <property type="match status" value="1"/>
</dbReference>
<evidence type="ECO:0000256" key="8">
    <source>
        <dbReference type="ARBA" id="ARBA00023077"/>
    </source>
</evidence>
<keyword evidence="4" id="KW-0410">Iron transport</keyword>
<evidence type="ECO:0000256" key="6">
    <source>
        <dbReference type="ARBA" id="ARBA00023004"/>
    </source>
</evidence>
<dbReference type="AlphaFoldDB" id="A0A927F6V0"/>
<sequence>MTTSKTNTSGSHSSAFPHRSGLIPRSTASLLALSLIYLSPSFAQESEEEDIFELSPFEVKPEQGWYATETLAGSRMRTSFEDVASQVEVITMDFMDDYGLNSIEEAAVYSLNMENQEEYASSGAGKQSNDGAVRIRGLATSSRTREFFGTYLASDNYNLSRVTMSSGPNSILFGTGSPGGVVDSSLKRATFDTFGKVGAQMDSWEGYRVEFDYNTEIIDDKLAFRISAVDSKKSFDVEPAWEKSERFYATALYRPFEKTSFSLHYETADIESRRPARNAPYDEASLWYMAGDLGSTAYGNQHLFQNTATWRDGVDLNNDGDFNDAGELSPRAIADPNVFGTSGEAIVLLTGYNPGGVAPNSWYGSVGVERLDGYPGLIDPVNRDVDGTTLPNDNRYDRSRNTMFNIDWEEDSAEIFNVFFNHEIVENLHFEAAFQKETYDDFYGNLMGFRSSVTLQVDPNAYLPNGVTPNPYAGQLYFQGSPESNEGERERDEWRTALSYEFDFKDTFNDSIFKHFGKHRLALLASESNQETMSQEYRYYIQPKVENGVMRDPYFDNYPYADYPDDTLGRLALSELGANFTGIDGNRFLSVRTYLDRYGDFIPQTDFYPGQPFTIVDSNSEEWTIDPYHAAVGTNGEQLITGRNVGGIKTKFETKQWAYQGFLADNRVVLTYGWREDTLNSADEQAPEVFWQNPETGQVVSAGSAGFQAHRSLYGYQDFGAASSGETEYKGVVLHPFRGWDWKLPLGADLSLLYSDSNTFQPNRTSLEPDGSFQEGEKGSGDDIGFRLSLFEDKFSVRYNQYETTAGPSNLNLPFRRFRFALRPVSRDLLQGLVYDLNSFESFTSRFPDWPFLATSADPTKIYPFESGGGFDAMNFFNYGDPYAMSADTVATGDEITLRWKPKKNLDIRATWNDQQVVQSNIATNWIQFAQELYEIMENTKFVEGYVPGDSQSHFHNPAGFDMDGLDLDPNDGLAPGIDYFGWDMIPDGGGNGSSNPTNVGNPNLPWGQNNDSIYSGMGLMGQTAWTRNTMKEQFERDVFLGNAGIPVMQAYEGRPNEFVRQNRWNVNAMYRFTEGKFKGLNVGAAYRWRDAPAVGFGVQDVNGALVPDTSIILKGAKEDAVDFTFGYSGKLEFLDDRHYTLRFQVRNAFPGDRYVPKHIDFYTGQAISEVRVPGRQFVLSLDLDL</sequence>
<keyword evidence="9" id="KW-0472">Membrane</keyword>
<keyword evidence="2" id="KW-0813">Transport</keyword>
<accession>A0A927F6V0</accession>
<evidence type="ECO:0000256" key="2">
    <source>
        <dbReference type="ARBA" id="ARBA00022448"/>
    </source>
</evidence>
<comment type="subcellular location">
    <subcellularLocation>
        <location evidence="1">Cell outer membrane</location>
        <topology evidence="1">Multi-pass membrane protein</topology>
    </subcellularLocation>
</comment>
<dbReference type="InterPro" id="IPR037066">
    <property type="entry name" value="Plug_dom_sf"/>
</dbReference>
<organism evidence="12 13">
    <name type="scientific">Pelagicoccus enzymogenes</name>
    <dbReference type="NCBI Taxonomy" id="2773457"/>
    <lineage>
        <taxon>Bacteria</taxon>
        <taxon>Pseudomonadati</taxon>
        <taxon>Verrucomicrobiota</taxon>
        <taxon>Opitutia</taxon>
        <taxon>Puniceicoccales</taxon>
        <taxon>Pelagicoccaceae</taxon>
        <taxon>Pelagicoccus</taxon>
    </lineage>
</organism>
<evidence type="ECO:0000256" key="4">
    <source>
        <dbReference type="ARBA" id="ARBA00022496"/>
    </source>
</evidence>
<keyword evidence="8" id="KW-0798">TonB box</keyword>
<gene>
    <name evidence="12" type="ORF">IEN85_08405</name>
</gene>
<evidence type="ECO:0000256" key="7">
    <source>
        <dbReference type="ARBA" id="ARBA00023065"/>
    </source>
</evidence>
<keyword evidence="10" id="KW-0998">Cell outer membrane</keyword>
<keyword evidence="13" id="KW-1185">Reference proteome</keyword>
<dbReference type="Proteomes" id="UP000622317">
    <property type="component" value="Unassembled WGS sequence"/>
</dbReference>
<reference evidence="12" key="1">
    <citation type="submission" date="2020-09" db="EMBL/GenBank/DDBJ databases">
        <title>Pelagicoccus enzymogenes sp. nov. with an EPS production, isolated from marine sediment.</title>
        <authorList>
            <person name="Feng X."/>
        </authorList>
    </citation>
    <scope>NUCLEOTIDE SEQUENCE</scope>
    <source>
        <strain evidence="12">NFK12</strain>
    </source>
</reference>
<dbReference type="PANTHER" id="PTHR32552">
    <property type="entry name" value="FERRICHROME IRON RECEPTOR-RELATED"/>
    <property type="match status" value="1"/>
</dbReference>
<dbReference type="GO" id="GO:0006826">
    <property type="term" value="P:iron ion transport"/>
    <property type="evidence" value="ECO:0007669"/>
    <property type="project" value="UniProtKB-KW"/>
</dbReference>
<keyword evidence="11" id="KW-0732">Signal</keyword>
<comment type="caution">
    <text evidence="12">The sequence shown here is derived from an EMBL/GenBank/DDBJ whole genome shotgun (WGS) entry which is preliminary data.</text>
</comment>
<dbReference type="EMBL" id="JACYFG010000009">
    <property type="protein sequence ID" value="MBD5779513.1"/>
    <property type="molecule type" value="Genomic_DNA"/>
</dbReference>